<evidence type="ECO:0000313" key="2">
    <source>
        <dbReference type="WBParaSite" id="Hba_00938"/>
    </source>
</evidence>
<accession>A0A1I7W8G4</accession>
<evidence type="ECO:0000313" key="1">
    <source>
        <dbReference type="Proteomes" id="UP000095283"/>
    </source>
</evidence>
<proteinExistence type="predicted"/>
<dbReference type="Proteomes" id="UP000095283">
    <property type="component" value="Unplaced"/>
</dbReference>
<keyword evidence="1" id="KW-1185">Reference proteome</keyword>
<sequence length="83" mass="9890">MVVIYQYKNVHIIDFIQKCIWVLYFGYNDLINDYFIFRSILNGYVIIIVDRLTKLIAVIIMKTKELLLLGVKSQYSIRSQLLK</sequence>
<name>A0A1I7W8G4_HETBA</name>
<organism evidence="1 2">
    <name type="scientific">Heterorhabditis bacteriophora</name>
    <name type="common">Entomopathogenic nematode worm</name>
    <dbReference type="NCBI Taxonomy" id="37862"/>
    <lineage>
        <taxon>Eukaryota</taxon>
        <taxon>Metazoa</taxon>
        <taxon>Ecdysozoa</taxon>
        <taxon>Nematoda</taxon>
        <taxon>Chromadorea</taxon>
        <taxon>Rhabditida</taxon>
        <taxon>Rhabditina</taxon>
        <taxon>Rhabditomorpha</taxon>
        <taxon>Strongyloidea</taxon>
        <taxon>Heterorhabditidae</taxon>
        <taxon>Heterorhabditis</taxon>
    </lineage>
</organism>
<protein>
    <submittedName>
        <fullName evidence="2">Uncharacterized protein</fullName>
    </submittedName>
</protein>
<reference evidence="2" key="1">
    <citation type="submission" date="2016-11" db="UniProtKB">
        <authorList>
            <consortium name="WormBaseParasite"/>
        </authorList>
    </citation>
    <scope>IDENTIFICATION</scope>
</reference>
<dbReference type="WBParaSite" id="Hba_00938">
    <property type="protein sequence ID" value="Hba_00938"/>
    <property type="gene ID" value="Hba_00938"/>
</dbReference>
<dbReference type="AlphaFoldDB" id="A0A1I7W8G4"/>